<gene>
    <name evidence="1" type="ORF">PXEA_LOCUS35403</name>
</gene>
<evidence type="ECO:0000313" key="2">
    <source>
        <dbReference type="Proteomes" id="UP000784294"/>
    </source>
</evidence>
<dbReference type="AlphaFoldDB" id="A0A3S5B6Z8"/>
<organism evidence="1 2">
    <name type="scientific">Protopolystoma xenopodis</name>
    <dbReference type="NCBI Taxonomy" id="117903"/>
    <lineage>
        <taxon>Eukaryota</taxon>
        <taxon>Metazoa</taxon>
        <taxon>Spiralia</taxon>
        <taxon>Lophotrochozoa</taxon>
        <taxon>Platyhelminthes</taxon>
        <taxon>Monogenea</taxon>
        <taxon>Polyopisthocotylea</taxon>
        <taxon>Polystomatidea</taxon>
        <taxon>Polystomatidae</taxon>
        <taxon>Protopolystoma</taxon>
    </lineage>
</organism>
<dbReference type="EMBL" id="CAAALY010271870">
    <property type="protein sequence ID" value="VEL41963.1"/>
    <property type="molecule type" value="Genomic_DNA"/>
</dbReference>
<accession>A0A3S5B6Z8</accession>
<reference evidence="1" key="1">
    <citation type="submission" date="2018-11" db="EMBL/GenBank/DDBJ databases">
        <authorList>
            <consortium name="Pathogen Informatics"/>
        </authorList>
    </citation>
    <scope>NUCLEOTIDE SEQUENCE</scope>
</reference>
<dbReference type="Proteomes" id="UP000784294">
    <property type="component" value="Unassembled WGS sequence"/>
</dbReference>
<evidence type="ECO:0000313" key="1">
    <source>
        <dbReference type="EMBL" id="VEL41963.1"/>
    </source>
</evidence>
<name>A0A3S5B6Z8_9PLAT</name>
<proteinExistence type="predicted"/>
<sequence length="80" mass="8441">MTPPASCLAAPVDWTMLLGGSRSGGAATAAESNDQKAPLPIPSASPLTTHLFVPPLHKFSARSVAYQFHFCYSKTCSLSF</sequence>
<protein>
    <submittedName>
        <fullName evidence="1">Uncharacterized protein</fullName>
    </submittedName>
</protein>
<keyword evidence="2" id="KW-1185">Reference proteome</keyword>
<comment type="caution">
    <text evidence="1">The sequence shown here is derived from an EMBL/GenBank/DDBJ whole genome shotgun (WGS) entry which is preliminary data.</text>
</comment>